<dbReference type="Pfam" id="PF00512">
    <property type="entry name" value="HisKA"/>
    <property type="match status" value="1"/>
</dbReference>
<name>A0A080MF01_9PROT</name>
<evidence type="ECO:0000256" key="1">
    <source>
        <dbReference type="ARBA" id="ARBA00000085"/>
    </source>
</evidence>
<evidence type="ECO:0000256" key="8">
    <source>
        <dbReference type="ARBA" id="ARBA00022777"/>
    </source>
</evidence>
<dbReference type="EC" id="2.7.13.3" evidence="3"/>
<dbReference type="SMART" id="SM00387">
    <property type="entry name" value="HATPase_c"/>
    <property type="match status" value="1"/>
</dbReference>
<dbReference type="InterPro" id="IPR003594">
    <property type="entry name" value="HATPase_dom"/>
</dbReference>
<keyword evidence="4" id="KW-1003">Cell membrane</keyword>
<evidence type="ECO:0000256" key="11">
    <source>
        <dbReference type="SAM" id="Phobius"/>
    </source>
</evidence>
<evidence type="ECO:0000256" key="2">
    <source>
        <dbReference type="ARBA" id="ARBA00004651"/>
    </source>
</evidence>
<gene>
    <name evidence="13" type="primary">regB</name>
    <name evidence="13" type="ORF">AW06_003170</name>
</gene>
<dbReference type="InterPro" id="IPR003661">
    <property type="entry name" value="HisK_dim/P_dom"/>
</dbReference>
<keyword evidence="11" id="KW-0472">Membrane</keyword>
<dbReference type="InterPro" id="IPR004358">
    <property type="entry name" value="Sig_transdc_His_kin-like_C"/>
</dbReference>
<dbReference type="PROSITE" id="PS50109">
    <property type="entry name" value="HIS_KIN"/>
    <property type="match status" value="1"/>
</dbReference>
<evidence type="ECO:0000256" key="7">
    <source>
        <dbReference type="ARBA" id="ARBA00022741"/>
    </source>
</evidence>
<dbReference type="SUPFAM" id="SSF47384">
    <property type="entry name" value="Homodimeric domain of signal transducing histidine kinase"/>
    <property type="match status" value="1"/>
</dbReference>
<dbReference type="Gene3D" id="3.30.565.10">
    <property type="entry name" value="Histidine kinase-like ATPase, C-terminal domain"/>
    <property type="match status" value="1"/>
</dbReference>
<dbReference type="InterPro" id="IPR036097">
    <property type="entry name" value="HisK_dim/P_sf"/>
</dbReference>
<accession>A0A080MF01</accession>
<dbReference type="Gene3D" id="1.10.287.130">
    <property type="match status" value="1"/>
</dbReference>
<dbReference type="GO" id="GO:0005524">
    <property type="term" value="F:ATP binding"/>
    <property type="evidence" value="ECO:0007669"/>
    <property type="project" value="UniProtKB-KW"/>
</dbReference>
<dbReference type="InterPro" id="IPR036890">
    <property type="entry name" value="HATPase_C_sf"/>
</dbReference>
<keyword evidence="11" id="KW-0812">Transmembrane</keyword>
<dbReference type="PRINTS" id="PR00344">
    <property type="entry name" value="BCTRLSENSOR"/>
</dbReference>
<keyword evidence="8 13" id="KW-0418">Kinase</keyword>
<keyword evidence="9" id="KW-0067">ATP-binding</keyword>
<keyword evidence="10" id="KW-0175">Coiled coil</keyword>
<dbReference type="InterPro" id="IPR050980">
    <property type="entry name" value="2C_sensor_his_kinase"/>
</dbReference>
<dbReference type="GO" id="GO:0000155">
    <property type="term" value="F:phosphorelay sensor kinase activity"/>
    <property type="evidence" value="ECO:0007669"/>
    <property type="project" value="InterPro"/>
</dbReference>
<dbReference type="PANTHER" id="PTHR44936:SF10">
    <property type="entry name" value="SENSOR PROTEIN RSTB"/>
    <property type="match status" value="1"/>
</dbReference>
<evidence type="ECO:0000256" key="5">
    <source>
        <dbReference type="ARBA" id="ARBA00022553"/>
    </source>
</evidence>
<evidence type="ECO:0000313" key="14">
    <source>
        <dbReference type="Proteomes" id="UP000021315"/>
    </source>
</evidence>
<dbReference type="SUPFAM" id="SSF55874">
    <property type="entry name" value="ATPase domain of HSP90 chaperone/DNA topoisomerase II/histidine kinase"/>
    <property type="match status" value="1"/>
</dbReference>
<keyword evidence="14" id="KW-1185">Reference proteome</keyword>
<keyword evidence="6 13" id="KW-0808">Transferase</keyword>
<dbReference type="AlphaFoldDB" id="A0A080MF01"/>
<feature type="domain" description="Histidine kinase" evidence="12">
    <location>
        <begin position="238"/>
        <end position="454"/>
    </location>
</feature>
<dbReference type="Proteomes" id="UP000021315">
    <property type="component" value="Unassembled WGS sequence"/>
</dbReference>
<organism evidence="13 14">
    <name type="scientific">Candidatus Accumulibacter cognatus</name>
    <dbReference type="NCBI Taxonomy" id="2954383"/>
    <lineage>
        <taxon>Bacteria</taxon>
        <taxon>Pseudomonadati</taxon>
        <taxon>Pseudomonadota</taxon>
        <taxon>Betaproteobacteria</taxon>
        <taxon>Candidatus Accumulibacter</taxon>
    </lineage>
</organism>
<dbReference type="EMBL" id="JDST02000074">
    <property type="protein sequence ID" value="KFB75789.1"/>
    <property type="molecule type" value="Genomic_DNA"/>
</dbReference>
<evidence type="ECO:0000256" key="6">
    <source>
        <dbReference type="ARBA" id="ARBA00022679"/>
    </source>
</evidence>
<sequence length="457" mass="49434">MPHTNHALPGAVPLRPANPLQRLLALRRVEVLTQAVVLVLAVTWLKIPLDVVPMSAAIALLAAVNLLTQWRIHKGGRCSESEIFAQLAIDVGILALLLYFAGGSTNPFVSLFLLPPTLAAAMLPARQAWAMAGMTLVAYTFLMFWKLPLPPPQGDLAQFEALLARATGSAGEHAAHGSGFALHVLGMWLNFVISVGVVAFFLTRMANALKERERELAAAREEALRNEQILSLGTLAAGAAHQLGTPLGTMAVVIRELELKHTDPAEWQEDLQLLREQVDRCKQTISQILAATGQERDESLRSLPLDAYLHRLLDEWQIIRPHARLSVTLQGAQPAPLIAADRTLAQAILNLLDNAADANGSSPEALRFSASWDAGQLLVEILDRGTGLDAATAQHLGEAFFSTKVDAQDRPRGIGIGLFLSNAAIERFGGRVELCNRDDAHGGARTRVTLPLHRLKG</sequence>
<protein>
    <recommendedName>
        <fullName evidence="3">histidine kinase</fullName>
        <ecNumber evidence="3">2.7.13.3</ecNumber>
    </recommendedName>
</protein>
<evidence type="ECO:0000256" key="10">
    <source>
        <dbReference type="SAM" id="Coils"/>
    </source>
</evidence>
<keyword evidence="7" id="KW-0547">Nucleotide-binding</keyword>
<comment type="subcellular location">
    <subcellularLocation>
        <location evidence="2">Cell membrane</location>
        <topology evidence="2">Multi-pass membrane protein</topology>
    </subcellularLocation>
</comment>
<comment type="catalytic activity">
    <reaction evidence="1">
        <text>ATP + protein L-histidine = ADP + protein N-phospho-L-histidine.</text>
        <dbReference type="EC" id="2.7.13.3"/>
    </reaction>
</comment>
<evidence type="ECO:0000313" key="13">
    <source>
        <dbReference type="EMBL" id="KFB75789.1"/>
    </source>
</evidence>
<dbReference type="RefSeq" id="WP_273704715.1">
    <property type="nucleotide sequence ID" value="NZ_JDST02000074.1"/>
</dbReference>
<dbReference type="GO" id="GO:0005886">
    <property type="term" value="C:plasma membrane"/>
    <property type="evidence" value="ECO:0007669"/>
    <property type="project" value="UniProtKB-SubCell"/>
</dbReference>
<feature type="transmembrane region" description="Helical" evidence="11">
    <location>
        <begin position="180"/>
        <end position="202"/>
    </location>
</feature>
<dbReference type="STRING" id="1453999.AW06_003170"/>
<evidence type="ECO:0000259" key="12">
    <source>
        <dbReference type="PROSITE" id="PS50109"/>
    </source>
</evidence>
<evidence type="ECO:0000256" key="3">
    <source>
        <dbReference type="ARBA" id="ARBA00012438"/>
    </source>
</evidence>
<dbReference type="Pfam" id="PF25323">
    <property type="entry name" value="6TM_PilS"/>
    <property type="match status" value="1"/>
</dbReference>
<dbReference type="InterPro" id="IPR005467">
    <property type="entry name" value="His_kinase_dom"/>
</dbReference>
<feature type="coiled-coil region" evidence="10">
    <location>
        <begin position="202"/>
        <end position="229"/>
    </location>
</feature>
<feature type="transmembrane region" description="Helical" evidence="11">
    <location>
        <begin position="128"/>
        <end position="145"/>
    </location>
</feature>
<reference evidence="13" key="1">
    <citation type="submission" date="2014-02" db="EMBL/GenBank/DDBJ databases">
        <title>Expanding our view of genomic diversity in Candidatus Accumulibacter clades.</title>
        <authorList>
            <person name="Skennerton C.T."/>
            <person name="Barr J.J."/>
            <person name="Slater F.R."/>
            <person name="Bond P.L."/>
            <person name="Tyson G.W."/>
        </authorList>
    </citation>
    <scope>NUCLEOTIDE SEQUENCE [LARGE SCALE GENOMIC DNA]</scope>
</reference>
<keyword evidence="5" id="KW-0597">Phosphoprotein</keyword>
<evidence type="ECO:0000256" key="4">
    <source>
        <dbReference type="ARBA" id="ARBA00022475"/>
    </source>
</evidence>
<comment type="caution">
    <text evidence="13">The sequence shown here is derived from an EMBL/GenBank/DDBJ whole genome shotgun (WGS) entry which is preliminary data.</text>
</comment>
<dbReference type="PANTHER" id="PTHR44936">
    <property type="entry name" value="SENSOR PROTEIN CREC"/>
    <property type="match status" value="1"/>
</dbReference>
<evidence type="ECO:0000256" key="9">
    <source>
        <dbReference type="ARBA" id="ARBA00022840"/>
    </source>
</evidence>
<proteinExistence type="predicted"/>
<keyword evidence="11" id="KW-1133">Transmembrane helix</keyword>
<dbReference type="CDD" id="cd00082">
    <property type="entry name" value="HisKA"/>
    <property type="match status" value="1"/>
</dbReference>
<dbReference type="Pfam" id="PF02518">
    <property type="entry name" value="HATPase_c"/>
    <property type="match status" value="1"/>
</dbReference>
<dbReference type="SMART" id="SM00388">
    <property type="entry name" value="HisKA"/>
    <property type="match status" value="1"/>
</dbReference>